<name>A0A4R2IZR6_9ACTN</name>
<dbReference type="RefSeq" id="WP_132145826.1">
    <property type="nucleotide sequence ID" value="NZ_SLWR01000002.1"/>
</dbReference>
<keyword evidence="2" id="KW-1185">Reference proteome</keyword>
<accession>A0A4R2IZR6</accession>
<gene>
    <name evidence="1" type="ORF">EV646_102536</name>
</gene>
<dbReference type="AlphaFoldDB" id="A0A4R2IZR6"/>
<protein>
    <recommendedName>
        <fullName evidence="3">DUF2255 family protein</fullName>
    </recommendedName>
</protein>
<proteinExistence type="predicted"/>
<comment type="caution">
    <text evidence="1">The sequence shown here is derived from an EMBL/GenBank/DDBJ whole genome shotgun (WGS) entry which is preliminary data.</text>
</comment>
<organism evidence="1 2">
    <name type="scientific">Kribbella antiqua</name>
    <dbReference type="NCBI Taxonomy" id="2512217"/>
    <lineage>
        <taxon>Bacteria</taxon>
        <taxon>Bacillati</taxon>
        <taxon>Actinomycetota</taxon>
        <taxon>Actinomycetes</taxon>
        <taxon>Propionibacteriales</taxon>
        <taxon>Kribbellaceae</taxon>
        <taxon>Kribbella</taxon>
    </lineage>
</organism>
<reference evidence="1 2" key="1">
    <citation type="journal article" date="2015" name="Stand. Genomic Sci.">
        <title>Genomic Encyclopedia of Bacterial and Archaeal Type Strains, Phase III: the genomes of soil and plant-associated and newly described type strains.</title>
        <authorList>
            <person name="Whitman W.B."/>
            <person name="Woyke T."/>
            <person name="Klenk H.P."/>
            <person name="Zhou Y."/>
            <person name="Lilburn T.G."/>
            <person name="Beck B.J."/>
            <person name="De Vos P."/>
            <person name="Vandamme P."/>
            <person name="Eisen J.A."/>
            <person name="Garrity G."/>
            <person name="Hugenholtz P."/>
            <person name="Kyrpides N.C."/>
        </authorList>
    </citation>
    <scope>NUCLEOTIDE SEQUENCE [LARGE SCALE GENOMIC DNA]</scope>
    <source>
        <strain evidence="1 2">VKM Ac-2541</strain>
    </source>
</reference>
<dbReference type="OrthoDB" id="162563at2"/>
<evidence type="ECO:0000313" key="2">
    <source>
        <dbReference type="Proteomes" id="UP000295573"/>
    </source>
</evidence>
<dbReference type="Proteomes" id="UP000295573">
    <property type="component" value="Unassembled WGS sequence"/>
</dbReference>
<evidence type="ECO:0008006" key="3">
    <source>
        <dbReference type="Google" id="ProtNLM"/>
    </source>
</evidence>
<dbReference type="EMBL" id="SLWR01000002">
    <property type="protein sequence ID" value="TCO50462.1"/>
    <property type="molecule type" value="Genomic_DNA"/>
</dbReference>
<evidence type="ECO:0000313" key="1">
    <source>
        <dbReference type="EMBL" id="TCO50462.1"/>
    </source>
</evidence>
<sequence length="125" mass="13818">MTAWTADELQRIGDATQLRVSSLRKDGSLRPYVTIWVVRVGDDIYIRSAHGADNPWFRRAKTSGKGRIKAGGVERDVTFAPASPGTHQAIDTAYHTKYDRYGRAIVATVVGENAMTTTLQLVPRD</sequence>
<dbReference type="InterPro" id="IPR016888">
    <property type="entry name" value="UCP028498"/>
</dbReference>
<dbReference type="Pfam" id="PF10012">
    <property type="entry name" value="DUF2255"/>
    <property type="match status" value="1"/>
</dbReference>